<gene>
    <name evidence="3" type="ORF">COS99_03805</name>
</gene>
<dbReference type="EMBL" id="PEWV01000036">
    <property type="protein sequence ID" value="PIU41755.1"/>
    <property type="molecule type" value="Genomic_DNA"/>
</dbReference>
<evidence type="ECO:0000313" key="4">
    <source>
        <dbReference type="Proteomes" id="UP000230052"/>
    </source>
</evidence>
<keyword evidence="1" id="KW-0472">Membrane</keyword>
<evidence type="ECO:0000259" key="2">
    <source>
        <dbReference type="Pfam" id="PF09835"/>
    </source>
</evidence>
<proteinExistence type="predicted"/>
<feature type="transmembrane region" description="Helical" evidence="1">
    <location>
        <begin position="24"/>
        <end position="52"/>
    </location>
</feature>
<dbReference type="InterPro" id="IPR052894">
    <property type="entry name" value="AsmA-related"/>
</dbReference>
<dbReference type="PANTHER" id="PTHR30441">
    <property type="entry name" value="DUF748 DOMAIN-CONTAINING PROTEIN"/>
    <property type="match status" value="1"/>
</dbReference>
<feature type="transmembrane region" description="Helical" evidence="1">
    <location>
        <begin position="59"/>
        <end position="79"/>
    </location>
</feature>
<dbReference type="Pfam" id="PF09835">
    <property type="entry name" value="DUF2062"/>
    <property type="match status" value="1"/>
</dbReference>
<feature type="transmembrane region" description="Helical" evidence="1">
    <location>
        <begin position="116"/>
        <end position="135"/>
    </location>
</feature>
<keyword evidence="1" id="KW-0812">Transmembrane</keyword>
<name>A0A2J0KTM7_9BACT</name>
<comment type="caution">
    <text evidence="3">The sequence shown here is derived from an EMBL/GenBank/DDBJ whole genome shotgun (WGS) entry which is preliminary data.</text>
</comment>
<dbReference type="GO" id="GO:0005886">
    <property type="term" value="C:plasma membrane"/>
    <property type="evidence" value="ECO:0007669"/>
    <property type="project" value="TreeGrafter"/>
</dbReference>
<protein>
    <recommendedName>
        <fullName evidence="2">DUF2062 domain-containing protein</fullName>
    </recommendedName>
</protein>
<keyword evidence="1" id="KW-1133">Transmembrane helix</keyword>
<evidence type="ECO:0000313" key="3">
    <source>
        <dbReference type="EMBL" id="PIU41755.1"/>
    </source>
</evidence>
<dbReference type="InterPro" id="IPR008023">
    <property type="entry name" value="DUF748"/>
</dbReference>
<evidence type="ECO:0000256" key="1">
    <source>
        <dbReference type="SAM" id="Phobius"/>
    </source>
</evidence>
<feature type="transmembrane region" description="Helical" evidence="1">
    <location>
        <begin position="207"/>
        <end position="230"/>
    </location>
</feature>
<dbReference type="Pfam" id="PF05359">
    <property type="entry name" value="DUF748"/>
    <property type="match status" value="1"/>
</dbReference>
<reference evidence="3 4" key="1">
    <citation type="submission" date="2017-09" db="EMBL/GenBank/DDBJ databases">
        <title>Depth-based differentiation of microbial function through sediment-hosted aquifers and enrichment of novel symbionts in the deep terrestrial subsurface.</title>
        <authorList>
            <person name="Probst A.J."/>
            <person name="Ladd B."/>
            <person name="Jarett J.K."/>
            <person name="Geller-Mcgrath D.E."/>
            <person name="Sieber C.M."/>
            <person name="Emerson J.B."/>
            <person name="Anantharaman K."/>
            <person name="Thomas B.C."/>
            <person name="Malmstrom R."/>
            <person name="Stieglmeier M."/>
            <person name="Klingl A."/>
            <person name="Woyke T."/>
            <person name="Ryan C.M."/>
            <person name="Banfield J.F."/>
        </authorList>
    </citation>
    <scope>NUCLEOTIDE SEQUENCE [LARGE SCALE GENOMIC DNA]</scope>
    <source>
        <strain evidence="3">CG07_land_8_20_14_0_80_42_15</strain>
    </source>
</reference>
<feature type="domain" description="DUF2062" evidence="2">
    <location>
        <begin position="19"/>
        <end position="138"/>
    </location>
</feature>
<sequence>MLSLISLPAKIISILEGNISAREIAAGVCLGLFLGFIPLSGPMAILLVIFFFVFKINRVATLLTLPIFKSVYLLGIYRLTDLVGTYILEKSDYLTGFWRWVTHLPVIAYLDINNTLIAGGIVVSAALCIPVYFIAKKLSISLSVKYSEKIKNSALAKWIPGVKLMGLVGDDSGSTLKNVKKQVTLTLKEKINKIRGKGQSKSLFKRVNIVGVTIIIVLLLTFHFGVGFFISPAFSSFIVDNINKYSGSKITIDKVNIWPLTLSFSLKGMKVFDPEREDVRIAKIDDSSVSISPLGFLSRRVVFSNIRLVGAEINIEGTADGSFNINRLAAPKKGSQKAAVDLEWRSVMEKKDLFGKICEIIKKRSSKKNQEKLKEERKNAKQVTKTVEALPKGKLVRFKNAKDLYVFEIKNLDIADAYIKIKMEGNTAELTNARIRLGRIAYDPENGMKVDLVELRGNVNKGASPDGKFDIFFSKGADKNGQKVVFRAELNDIDMDAVRFAYEDSLPVHVSKGFITLKSKTSIEGDVLDSRNEIYLKGHTLEPKMGGIPMVGFIPMPALCNAINRVDPLTLKFSIGGTTENPEFGGFQESLMVLVKPYITDLKENIKNEGLKVLDRIFNKK</sequence>
<organism evidence="3 4">
    <name type="scientific">Candidatus Aquitaenariimonas noxiae</name>
    <dbReference type="NCBI Taxonomy" id="1974741"/>
    <lineage>
        <taxon>Bacteria</taxon>
        <taxon>Pseudomonadati</taxon>
        <taxon>Candidatus Omnitrophota</taxon>
        <taxon>Candidatus Aquitaenariimonas</taxon>
    </lineage>
</organism>
<dbReference type="PANTHER" id="PTHR30441:SF8">
    <property type="entry name" value="DUF748 DOMAIN-CONTAINING PROTEIN"/>
    <property type="match status" value="1"/>
</dbReference>
<dbReference type="AlphaFoldDB" id="A0A2J0KTM7"/>
<dbReference type="InterPro" id="IPR018639">
    <property type="entry name" value="DUF2062"/>
</dbReference>
<dbReference type="GO" id="GO:0090313">
    <property type="term" value="P:regulation of protein targeting to membrane"/>
    <property type="evidence" value="ECO:0007669"/>
    <property type="project" value="TreeGrafter"/>
</dbReference>
<dbReference type="Proteomes" id="UP000230052">
    <property type="component" value="Unassembled WGS sequence"/>
</dbReference>
<accession>A0A2J0KTM7</accession>